<sequence>MIRRQLTLAPIAGALLLAGCASEPASGPTPEEIALTTPDVATSSGKVQAFMLRGQVILGHESRSIQPCGSTQQYWLHLPAGDLPAANAVTPPGYKPMYGEFIGYLEPAPAEGFAADYDARFNVKQINLLSAEMRQGCQQPPRKTRAFGNEPGWNIEVAGDTASLNRISYPTQQQTITSRDIRSGQQIYKGRDFTLTITQAQCNDTMSDALFGWQATLDWQGTQYTGCATLGAADTTQHWVGTYQGHSDLGAAVLTTTLTLLPDHSAITAYSYSNGQPGLEEKGFWQQAGDGAVKVTMAQYQGRRLISERLFRREDGQLSTRQEIINGETYELGDNGLTLDKLSPVRE</sequence>
<keyword evidence="1" id="KW-0732">Signal</keyword>
<dbReference type="PROSITE" id="PS51257">
    <property type="entry name" value="PROKAR_LIPOPROTEIN"/>
    <property type="match status" value="1"/>
</dbReference>
<dbReference type="Proteomes" id="UP000031278">
    <property type="component" value="Unassembled WGS sequence"/>
</dbReference>
<dbReference type="EMBL" id="JWLZ01000208">
    <property type="protein sequence ID" value="KHT60512.1"/>
    <property type="molecule type" value="Genomic_DNA"/>
</dbReference>
<name>A0A0B9GUX3_9GAMM</name>
<evidence type="ECO:0000313" key="3">
    <source>
        <dbReference type="Proteomes" id="UP000031278"/>
    </source>
</evidence>
<dbReference type="AlphaFoldDB" id="A0A0B9GUX3"/>
<evidence type="ECO:0000256" key="1">
    <source>
        <dbReference type="SAM" id="SignalP"/>
    </source>
</evidence>
<accession>A0A0B9GUX3</accession>
<protein>
    <submittedName>
        <fullName evidence="2">Membrane protein</fullName>
    </submittedName>
</protein>
<reference evidence="2 3" key="1">
    <citation type="submission" date="2014-12" db="EMBL/GenBank/DDBJ databases">
        <title>Genome sequencing of Photobacterium gaetbulicola AD005a.</title>
        <authorList>
            <person name="Adrian T.G.S."/>
            <person name="Chan K.G."/>
        </authorList>
    </citation>
    <scope>NUCLEOTIDE SEQUENCE [LARGE SCALE GENOMIC DNA]</scope>
    <source>
        <strain evidence="2 3">AD005a</strain>
    </source>
</reference>
<proteinExistence type="predicted"/>
<organism evidence="2 3">
    <name type="scientific">Photobacterium gaetbulicola</name>
    <dbReference type="NCBI Taxonomy" id="1295392"/>
    <lineage>
        <taxon>Bacteria</taxon>
        <taxon>Pseudomonadati</taxon>
        <taxon>Pseudomonadota</taxon>
        <taxon>Gammaproteobacteria</taxon>
        <taxon>Vibrionales</taxon>
        <taxon>Vibrionaceae</taxon>
        <taxon>Photobacterium</taxon>
    </lineage>
</organism>
<gene>
    <name evidence="2" type="ORF">RJ45_23370</name>
</gene>
<feature type="signal peptide" evidence="1">
    <location>
        <begin position="1"/>
        <end position="25"/>
    </location>
</feature>
<feature type="chain" id="PRO_5002141890" evidence="1">
    <location>
        <begin position="26"/>
        <end position="347"/>
    </location>
</feature>
<evidence type="ECO:0000313" key="2">
    <source>
        <dbReference type="EMBL" id="KHT60512.1"/>
    </source>
</evidence>
<dbReference type="RefSeq" id="WP_039468393.1">
    <property type="nucleotide sequence ID" value="NZ_JWLZ01000208.1"/>
</dbReference>
<comment type="caution">
    <text evidence="2">The sequence shown here is derived from an EMBL/GenBank/DDBJ whole genome shotgun (WGS) entry which is preliminary data.</text>
</comment>